<evidence type="ECO:0000256" key="3">
    <source>
        <dbReference type="PROSITE-ProRule" id="PRU00221"/>
    </source>
</evidence>
<sequence>MERGGIEINLLDGTVRELPPLPSQIVRVFLSSTFSDMAEERNALLEHVYPKLKKYTKEKYGAEFQIVDMRWGVTNESQNDHMTSTVCLKEIRNCQRISIGPNFVALIGQKYGYRPIPAMIAADEFEVLRSCLEIAGKDLYVLNKWYRKDDNAIPAEYVLQPISSIINNYNSEDDTLKANARKEWAENFEAMRTLLKKAADSAFDGGQINAEVKEKYYISVTEEEIKLGMFECPESINKKCLCFIRNIEGLKDQIDHNRAGKFIDLTVSPVVNSGKPAELDIEAQDLLADLRDKKIPEVLDKQNIVCLSTKWSEKDGINKDDNKAYLTEFMDTFFHKMCWLIDENISSIGNLHMDSLRHDVIESLKIRNDWYEVFYGREDILKQVRGYICDKNNSTPLVLYGESGCGKTAIMAACSNQSQTWVKGEPATVVRFLGTTPSTSHILLALRSICKQISLLYDADPRNIPTEYPELTDHFKSLLKLSTQDRPLILYLDALDQLSPSLEPHKLKWLPTTLPKNTKLVLSLVLNHYYTQQRLFSTFPKTNSNVIEVHQLGDKLSMQVMKDRLQTSGRTITSEQEQIVSALFSSCSLPLFGRVVFDEISAWKSYMNIKVEKISSSVKETIHQYYDRLEQQHGRTLVRHALSYITASRDGISEVELLDVLSLDDAVLDSIFIYWLPPVRRIPPFLWTRLRMDLDKFLVRRGGDGSDVQVWYHKQFSDVAADRYLHEEEFRTEIHKNLAEYFLGEWSDGKKKSFRYSKYLKARLALKDDEGCEDRKVPAQPLVFKEVNNGENVVVYNRRKLSELPYHLTLCGLWDVLRKTCIFSYKWLMTKLKCFGLQAVVEDLALANSFLHDEEIGAVEDALRIAGPALNLNPASLSLEITGRLLDFFDEKANIRSLIHECDIDSRKDCAVIAPCQIFDPPISALSRSLEGHSADVADGVLIRGGSEVVSVSTDGSIKHWDISSGEVIKEINLPHARVLSWNRIEVLVDRHETHMLCKSKHNVVYYDIISLDSFQVVLSNQSKNLNSFHRLCMSGKFACMDNAVFRIAEGKKIHDINDYRKLTKFVVVNISMDEKFLLLGMTGSVEMFDIETARKIKNLPTDNVSSCIQLSKDGRLAIIGQSVDCKIRIFDMYRKAKTFGQQIVEYDSKAAFPDADFVADNNDTEEVSEISISNNGKSFVSLIKRKYAIVWSLENVSRKPLLLNLPIIEGPVTYYFSMFFSSDDRYILAAGLSPKISVWEAATGKLLSSFTAHQNDLHELLVSRHSNMVISIAHGDPTMKQWDMEQIVKMGQMSTMRNPSVSAHSIAFSKQDNLVFICRVYPLKSQKAYHFIDYFGIDVLDLSKGTPRELLPFDRYGPFRSLTVSKDSSIIVIMTGMESSSNIHVIDTRRGKLLDSITVSECKNVKISPDGRFLGIFRKDVNEIHHLQDHPRVKKLETFSSCVRGMFSEKSTFVGVTTKNELIVQEENEDVSESGPLRIPLQGTVKSVHYSNATDIVLITQDDGEETFCTAYKTEGFGMIGTMTGVSRGGIQDVASDGSICIDSDLQIFELERCKIIKRLYHERGVKSSNISSVRLSMNGEHAVWIDMKPLDCVKVCRVKDSEIIATCCLHTVPDFIEVLTPFNTIVVIGRDRNLYILSLIETSRKFIGSAPSKKERLSMILDYVESEEDEDKQRRMEINIPKSVREKMKSINKRQQVKTLTLTKKDSVENHLRSQSTTLQSKDSLMCIVV</sequence>
<dbReference type="SUPFAM" id="SSF82171">
    <property type="entry name" value="DPP6 N-terminal domain-like"/>
    <property type="match status" value="1"/>
</dbReference>
<dbReference type="Proteomes" id="UP001195483">
    <property type="component" value="Unassembled WGS sequence"/>
</dbReference>
<evidence type="ECO:0000313" key="8">
    <source>
        <dbReference type="Proteomes" id="UP001195483"/>
    </source>
</evidence>
<dbReference type="PANTHER" id="PTHR19871:SF14">
    <property type="entry name" value="DUF4062 DOMAIN-CONTAINING PROTEIN"/>
    <property type="match status" value="1"/>
</dbReference>
<evidence type="ECO:0000313" key="7">
    <source>
        <dbReference type="EMBL" id="KAK3604708.1"/>
    </source>
</evidence>
<dbReference type="PROSITE" id="PS50082">
    <property type="entry name" value="WD_REPEATS_2"/>
    <property type="match status" value="1"/>
</dbReference>
<reference evidence="7" key="3">
    <citation type="submission" date="2023-05" db="EMBL/GenBank/DDBJ databases">
        <authorList>
            <person name="Smith C.H."/>
        </authorList>
    </citation>
    <scope>NUCLEOTIDE SEQUENCE</scope>
    <source>
        <strain evidence="7">CHS0354</strain>
        <tissue evidence="7">Mantle</tissue>
    </source>
</reference>
<evidence type="ECO:0000259" key="6">
    <source>
        <dbReference type="Pfam" id="PF25469"/>
    </source>
</evidence>
<feature type="domain" description="DUF4062" evidence="5">
    <location>
        <begin position="27"/>
        <end position="114"/>
    </location>
</feature>
<dbReference type="EMBL" id="JAEAOA010001159">
    <property type="protein sequence ID" value="KAK3604708.1"/>
    <property type="molecule type" value="Genomic_DNA"/>
</dbReference>
<name>A0AAE0W788_9BIVA</name>
<dbReference type="SUPFAM" id="SSF50969">
    <property type="entry name" value="YVTN repeat-like/Quinoprotein amine dehydrogenase"/>
    <property type="match status" value="1"/>
</dbReference>
<dbReference type="InterPro" id="IPR011044">
    <property type="entry name" value="Quino_amine_DH_bsu"/>
</dbReference>
<keyword evidence="2" id="KW-0677">Repeat</keyword>
<dbReference type="InterPro" id="IPR025139">
    <property type="entry name" value="DUF4062"/>
</dbReference>
<dbReference type="Pfam" id="PF25469">
    <property type="entry name" value="WHD_NWD1"/>
    <property type="match status" value="1"/>
</dbReference>
<dbReference type="Pfam" id="PF13191">
    <property type="entry name" value="AAA_16"/>
    <property type="match status" value="1"/>
</dbReference>
<feature type="domain" description="Orc1-like AAA ATPase" evidence="4">
    <location>
        <begin position="374"/>
        <end position="515"/>
    </location>
</feature>
<dbReference type="InterPro" id="IPR057588">
    <property type="entry name" value="NWD1/2-like_WH"/>
</dbReference>
<dbReference type="PANTHER" id="PTHR19871">
    <property type="entry name" value="BETA TRANSDUCIN-RELATED PROTEIN"/>
    <property type="match status" value="1"/>
</dbReference>
<gene>
    <name evidence="7" type="ORF">CHS0354_018944</name>
</gene>
<protein>
    <submittedName>
        <fullName evidence="7">Uncharacterized protein</fullName>
    </submittedName>
</protein>
<evidence type="ECO:0000256" key="1">
    <source>
        <dbReference type="ARBA" id="ARBA00022574"/>
    </source>
</evidence>
<dbReference type="Pfam" id="PF13271">
    <property type="entry name" value="DUF4062"/>
    <property type="match status" value="1"/>
</dbReference>
<comment type="caution">
    <text evidence="7">The sequence shown here is derived from an EMBL/GenBank/DDBJ whole genome shotgun (WGS) entry which is preliminary data.</text>
</comment>
<feature type="domain" description="NWD1/2-like winged helix-turn-helix" evidence="6">
    <location>
        <begin position="605"/>
        <end position="727"/>
    </location>
</feature>
<dbReference type="InterPro" id="IPR001680">
    <property type="entry name" value="WD40_rpt"/>
</dbReference>
<reference evidence="7" key="2">
    <citation type="journal article" date="2021" name="Genome Biol. Evol.">
        <title>Developing a high-quality reference genome for a parasitic bivalve with doubly uniparental inheritance (Bivalvia: Unionida).</title>
        <authorList>
            <person name="Smith C.H."/>
        </authorList>
    </citation>
    <scope>NUCLEOTIDE SEQUENCE</scope>
    <source>
        <strain evidence="7">CHS0354</strain>
        <tissue evidence="7">Mantle</tissue>
    </source>
</reference>
<dbReference type="Gene3D" id="3.40.50.300">
    <property type="entry name" value="P-loop containing nucleotide triphosphate hydrolases"/>
    <property type="match status" value="1"/>
</dbReference>
<dbReference type="PROSITE" id="PS50294">
    <property type="entry name" value="WD_REPEATS_REGION"/>
    <property type="match status" value="1"/>
</dbReference>
<proteinExistence type="predicted"/>
<reference evidence="7" key="1">
    <citation type="journal article" date="2021" name="Genome Biol. Evol.">
        <title>A High-Quality Reference Genome for a Parasitic Bivalve with Doubly Uniparental Inheritance (Bivalvia: Unionida).</title>
        <authorList>
            <person name="Smith C.H."/>
        </authorList>
    </citation>
    <scope>NUCLEOTIDE SEQUENCE</scope>
    <source>
        <strain evidence="7">CHS0354</strain>
    </source>
</reference>
<dbReference type="SMART" id="SM00320">
    <property type="entry name" value="WD40"/>
    <property type="match status" value="4"/>
</dbReference>
<dbReference type="InterPro" id="IPR015943">
    <property type="entry name" value="WD40/YVTN_repeat-like_dom_sf"/>
</dbReference>
<evidence type="ECO:0000259" key="4">
    <source>
        <dbReference type="Pfam" id="PF13191"/>
    </source>
</evidence>
<accession>A0AAE0W788</accession>
<feature type="repeat" description="WD" evidence="3">
    <location>
        <begin position="930"/>
        <end position="971"/>
    </location>
</feature>
<dbReference type="Gene3D" id="2.130.10.10">
    <property type="entry name" value="YVTN repeat-like/Quinoprotein amine dehydrogenase"/>
    <property type="match status" value="2"/>
</dbReference>
<organism evidence="7 8">
    <name type="scientific">Potamilus streckersoni</name>
    <dbReference type="NCBI Taxonomy" id="2493646"/>
    <lineage>
        <taxon>Eukaryota</taxon>
        <taxon>Metazoa</taxon>
        <taxon>Spiralia</taxon>
        <taxon>Lophotrochozoa</taxon>
        <taxon>Mollusca</taxon>
        <taxon>Bivalvia</taxon>
        <taxon>Autobranchia</taxon>
        <taxon>Heteroconchia</taxon>
        <taxon>Palaeoheterodonta</taxon>
        <taxon>Unionida</taxon>
        <taxon>Unionoidea</taxon>
        <taxon>Unionidae</taxon>
        <taxon>Ambleminae</taxon>
        <taxon>Lampsilini</taxon>
        <taxon>Potamilus</taxon>
    </lineage>
</organism>
<keyword evidence="1 3" id="KW-0853">WD repeat</keyword>
<dbReference type="InterPro" id="IPR027417">
    <property type="entry name" value="P-loop_NTPase"/>
</dbReference>
<evidence type="ECO:0000259" key="5">
    <source>
        <dbReference type="Pfam" id="PF13271"/>
    </source>
</evidence>
<evidence type="ECO:0000256" key="2">
    <source>
        <dbReference type="ARBA" id="ARBA00022737"/>
    </source>
</evidence>
<keyword evidence="8" id="KW-1185">Reference proteome</keyword>
<dbReference type="SUPFAM" id="SSF52540">
    <property type="entry name" value="P-loop containing nucleoside triphosphate hydrolases"/>
    <property type="match status" value="1"/>
</dbReference>
<dbReference type="InterPro" id="IPR052752">
    <property type="entry name" value="NACHT-WD_repeat"/>
</dbReference>
<dbReference type="InterPro" id="IPR041664">
    <property type="entry name" value="AAA_16"/>
</dbReference>